<evidence type="ECO:0000256" key="5">
    <source>
        <dbReference type="ARBA" id="ARBA00022989"/>
    </source>
</evidence>
<comment type="similarity">
    <text evidence="2 7">Belongs to the derlin family.</text>
</comment>
<dbReference type="GO" id="GO:0005789">
    <property type="term" value="C:endoplasmic reticulum membrane"/>
    <property type="evidence" value="ECO:0007669"/>
    <property type="project" value="UniProtKB-SubCell"/>
</dbReference>
<keyword evidence="6 7" id="KW-0472">Membrane</keyword>
<comment type="caution">
    <text evidence="8">The sequence shown here is derived from an EMBL/GenBank/DDBJ whole genome shotgun (WGS) entry which is preliminary data.</text>
</comment>
<name>A0A9W8G447_9FUNG</name>
<comment type="function">
    <text evidence="7">May be involved in the degradation of misfolded endoplasmic reticulum (ER) luminal proteins.</text>
</comment>
<protein>
    <recommendedName>
        <fullName evidence="7">Derlin</fullName>
    </recommendedName>
</protein>
<evidence type="ECO:0000256" key="6">
    <source>
        <dbReference type="ARBA" id="ARBA00023136"/>
    </source>
</evidence>
<dbReference type="SUPFAM" id="SSF144091">
    <property type="entry name" value="Rhomboid-like"/>
    <property type="match status" value="1"/>
</dbReference>
<proteinExistence type="inferred from homology"/>
<evidence type="ECO:0000313" key="8">
    <source>
        <dbReference type="EMBL" id="KAJ2670928.1"/>
    </source>
</evidence>
<dbReference type="InterPro" id="IPR035952">
    <property type="entry name" value="Rhomboid-like_sf"/>
</dbReference>
<dbReference type="Pfam" id="PF04511">
    <property type="entry name" value="DER1"/>
    <property type="match status" value="1"/>
</dbReference>
<feature type="transmembrane region" description="Helical" evidence="7">
    <location>
        <begin position="109"/>
        <end position="124"/>
    </location>
</feature>
<evidence type="ECO:0000256" key="3">
    <source>
        <dbReference type="ARBA" id="ARBA00022692"/>
    </source>
</evidence>
<dbReference type="AlphaFoldDB" id="A0A9W8G447"/>
<evidence type="ECO:0000256" key="2">
    <source>
        <dbReference type="ARBA" id="ARBA00008917"/>
    </source>
</evidence>
<feature type="transmembrane region" description="Helical" evidence="7">
    <location>
        <begin position="131"/>
        <end position="148"/>
    </location>
</feature>
<sequence>MVQRASANNRGIASDGAQIANWYAGLPPCTKFLLGSTVTLTLASGLHFVNPHLMLLFWNDIWSKFQIWRLVTASLTFSLSINGIIGILMLYQHSRDLEMQEFLGRSADYAWFLIFCVLNIYIAGRCVVDEYIYTDGLLICIITLWALHRQEQIVSFWFGFKFPARYFPYVLMAIEYLLVRKSAPYSMIYGWGAAQLYYYLSVDLPAQGRVNYIPTPQLLYKLLGQSRRTSARSVSSGIATSSNPIHQTPGGGHYWGAGRRLG</sequence>
<evidence type="ECO:0000256" key="7">
    <source>
        <dbReference type="RuleBase" id="RU363059"/>
    </source>
</evidence>
<organism evidence="8 9">
    <name type="scientific">Coemansia spiralis</name>
    <dbReference type="NCBI Taxonomy" id="417178"/>
    <lineage>
        <taxon>Eukaryota</taxon>
        <taxon>Fungi</taxon>
        <taxon>Fungi incertae sedis</taxon>
        <taxon>Zoopagomycota</taxon>
        <taxon>Kickxellomycotina</taxon>
        <taxon>Kickxellomycetes</taxon>
        <taxon>Kickxellales</taxon>
        <taxon>Kickxellaceae</taxon>
        <taxon>Coemansia</taxon>
    </lineage>
</organism>
<accession>A0A9W8G447</accession>
<dbReference type="Proteomes" id="UP001151518">
    <property type="component" value="Unassembled WGS sequence"/>
</dbReference>
<comment type="subcellular location">
    <subcellularLocation>
        <location evidence="1 7">Endoplasmic reticulum membrane</location>
        <topology evidence="1 7">Multi-pass membrane protein</topology>
    </subcellularLocation>
</comment>
<dbReference type="EMBL" id="JANBTW010000113">
    <property type="protein sequence ID" value="KAJ2670928.1"/>
    <property type="molecule type" value="Genomic_DNA"/>
</dbReference>
<reference evidence="8" key="1">
    <citation type="submission" date="2022-07" db="EMBL/GenBank/DDBJ databases">
        <title>Phylogenomic reconstructions and comparative analyses of Kickxellomycotina fungi.</title>
        <authorList>
            <person name="Reynolds N.K."/>
            <person name="Stajich J.E."/>
            <person name="Barry K."/>
            <person name="Grigoriev I.V."/>
            <person name="Crous P."/>
            <person name="Smith M.E."/>
        </authorList>
    </citation>
    <scope>NUCLEOTIDE SEQUENCE</scope>
    <source>
        <strain evidence="8">NRRL 3115</strain>
    </source>
</reference>
<evidence type="ECO:0000313" key="9">
    <source>
        <dbReference type="Proteomes" id="UP001151518"/>
    </source>
</evidence>
<feature type="transmembrane region" description="Helical" evidence="7">
    <location>
        <begin position="70"/>
        <end position="89"/>
    </location>
</feature>
<dbReference type="PANTHER" id="PTHR11009">
    <property type="entry name" value="DER1-LIKE PROTEIN, DERLIN"/>
    <property type="match status" value="1"/>
</dbReference>
<feature type="transmembrane region" description="Helical" evidence="7">
    <location>
        <begin position="154"/>
        <end position="179"/>
    </location>
</feature>
<gene>
    <name evidence="8" type="ORF">GGI25_005680</name>
</gene>
<evidence type="ECO:0000256" key="4">
    <source>
        <dbReference type="ARBA" id="ARBA00022824"/>
    </source>
</evidence>
<evidence type="ECO:0000256" key="1">
    <source>
        <dbReference type="ARBA" id="ARBA00004477"/>
    </source>
</evidence>
<dbReference type="GO" id="GO:0006950">
    <property type="term" value="P:response to stress"/>
    <property type="evidence" value="ECO:0007669"/>
    <property type="project" value="UniProtKB-ARBA"/>
</dbReference>
<dbReference type="OrthoDB" id="1716531at2759"/>
<keyword evidence="4 7" id="KW-0256">Endoplasmic reticulum</keyword>
<dbReference type="InterPro" id="IPR007599">
    <property type="entry name" value="DER1"/>
</dbReference>
<keyword evidence="3 7" id="KW-0812">Transmembrane</keyword>
<keyword evidence="5 7" id="KW-1133">Transmembrane helix</keyword>